<dbReference type="GO" id="GO:0006529">
    <property type="term" value="P:asparagine biosynthetic process"/>
    <property type="evidence" value="ECO:0007669"/>
    <property type="project" value="InterPro"/>
</dbReference>
<proteinExistence type="predicted"/>
<gene>
    <name evidence="2" type="ORF">GRI34_10450</name>
</gene>
<evidence type="ECO:0000259" key="1">
    <source>
        <dbReference type="Pfam" id="PF00733"/>
    </source>
</evidence>
<dbReference type="Gene3D" id="3.60.20.10">
    <property type="entry name" value="Glutamine Phosphoribosylpyrophosphate, subunit 1, domain 1"/>
    <property type="match status" value="1"/>
</dbReference>
<dbReference type="SUPFAM" id="SSF52402">
    <property type="entry name" value="Adenine nucleotide alpha hydrolases-like"/>
    <property type="match status" value="1"/>
</dbReference>
<feature type="domain" description="Asparagine synthetase" evidence="1">
    <location>
        <begin position="174"/>
        <end position="556"/>
    </location>
</feature>
<comment type="caution">
    <text evidence="2">The sequence shown here is derived from an EMBL/GenBank/DDBJ whole genome shotgun (WGS) entry which is preliminary data.</text>
</comment>
<evidence type="ECO:0000313" key="2">
    <source>
        <dbReference type="EMBL" id="MXO96834.1"/>
    </source>
</evidence>
<dbReference type="Gene3D" id="3.40.50.620">
    <property type="entry name" value="HUPs"/>
    <property type="match status" value="2"/>
</dbReference>
<dbReference type="Proteomes" id="UP000432727">
    <property type="component" value="Unassembled WGS sequence"/>
</dbReference>
<dbReference type="GO" id="GO:0004066">
    <property type="term" value="F:asparagine synthase (glutamine-hydrolyzing) activity"/>
    <property type="evidence" value="ECO:0007669"/>
    <property type="project" value="InterPro"/>
</dbReference>
<dbReference type="InterPro" id="IPR014729">
    <property type="entry name" value="Rossmann-like_a/b/a_fold"/>
</dbReference>
<dbReference type="SUPFAM" id="SSF56235">
    <property type="entry name" value="N-terminal nucleophile aminohydrolases (Ntn hydrolases)"/>
    <property type="match status" value="1"/>
</dbReference>
<reference evidence="2 3" key="1">
    <citation type="submission" date="2019-12" db="EMBL/GenBank/DDBJ databases">
        <title>Genomic-based taxomic classification of the family Erythrobacteraceae.</title>
        <authorList>
            <person name="Xu L."/>
        </authorList>
    </citation>
    <scope>NUCLEOTIDE SEQUENCE [LARGE SCALE GENOMIC DNA]</scope>
    <source>
        <strain evidence="2 3">JCM 12189</strain>
    </source>
</reference>
<dbReference type="InterPro" id="IPR001962">
    <property type="entry name" value="Asn_synthase"/>
</dbReference>
<dbReference type="AlphaFoldDB" id="A0A6I4TLM9"/>
<accession>A0A6I4TLM9</accession>
<dbReference type="InterPro" id="IPR029055">
    <property type="entry name" value="Ntn_hydrolases_N"/>
</dbReference>
<evidence type="ECO:0000313" key="3">
    <source>
        <dbReference type="Proteomes" id="UP000432727"/>
    </source>
</evidence>
<protein>
    <recommendedName>
        <fullName evidence="1">Asparagine synthetase domain-containing protein</fullName>
    </recommendedName>
</protein>
<sequence>MDRQSSGRSRLFGRIDNRTEICDYLGLDPSIEDGVLYDFALDRWGDDTDGRLVGHYCVITVLGPGRLRLVRSPWTAPPLHFVAEGGRIIASPILSVIFAGGHPREVDYNYLRDQLAFDHHDCESSGWYRGISRVPIGCRAHCSPSGFELERYYDPTAISPVRLANDDQYVERAAELIQEAAAVALAGSTKAGIMISGGLDSPIIAAACLNCSGPSATLEGYTAGTVSHWDGRVPSGTFGDERERVRRFACQHPRLKLNFPDPNKGGHDYRLRELLGVTETPTANVANIGIFHGLFEAAAKDGCDRLMNAMLGNFSFSLDGHWAAASHLRNGNWRKLAAVLRRPLATDKRPWLRRFLAQALLPNLPSAWQRHIRSAAHPDRFGFALPASPLSRSAIESWRADRTDQSVFEQPSLDSSQADAIRRMWASADSGEDLDLGLERLHGIQLRDVTAYRPLIEFCQGLPVEQLRRGGVDRYLARRLARGIMPEAQRLEQRQGRHNPDWHARIGSRRKELSERLENISMHPQLGGMIDTEMLKGHLDDWGEHTPTEPAQLWPRYFALTRALTAATFVSRRTTK</sequence>
<name>A0A6I4TLM9_9SPHN</name>
<dbReference type="Pfam" id="PF00733">
    <property type="entry name" value="Asn_synthase"/>
    <property type="match status" value="1"/>
</dbReference>
<keyword evidence="3" id="KW-1185">Reference proteome</keyword>
<organism evidence="2 3">
    <name type="scientific">Qipengyuania aquimaris</name>
    <dbReference type="NCBI Taxonomy" id="255984"/>
    <lineage>
        <taxon>Bacteria</taxon>
        <taxon>Pseudomonadati</taxon>
        <taxon>Pseudomonadota</taxon>
        <taxon>Alphaproteobacteria</taxon>
        <taxon>Sphingomonadales</taxon>
        <taxon>Erythrobacteraceae</taxon>
        <taxon>Qipengyuania</taxon>
    </lineage>
</organism>
<dbReference type="EMBL" id="WTYI01000001">
    <property type="protein sequence ID" value="MXO96834.1"/>
    <property type="molecule type" value="Genomic_DNA"/>
</dbReference>
<dbReference type="RefSeq" id="WP_160595872.1">
    <property type="nucleotide sequence ID" value="NZ_WTYI01000001.1"/>
</dbReference>
<dbReference type="OrthoDB" id="9763290at2"/>